<gene>
    <name evidence="6" type="ORF">NM686_004725</name>
</gene>
<evidence type="ECO:0000259" key="4">
    <source>
        <dbReference type="PROSITE" id="PS50883"/>
    </source>
</evidence>
<dbReference type="InterPro" id="IPR035919">
    <property type="entry name" value="EAL_sf"/>
</dbReference>
<dbReference type="RefSeq" id="WP_255186730.1">
    <property type="nucleotide sequence ID" value="NZ_CP113517.1"/>
</dbReference>
<keyword evidence="1" id="KW-1133">Transmembrane helix</keyword>
<dbReference type="PANTHER" id="PTHR44757">
    <property type="entry name" value="DIGUANYLATE CYCLASE DGCP"/>
    <property type="match status" value="1"/>
</dbReference>
<dbReference type="Gene3D" id="3.20.20.450">
    <property type="entry name" value="EAL domain"/>
    <property type="match status" value="1"/>
</dbReference>
<dbReference type="NCBIfam" id="TIGR00254">
    <property type="entry name" value="GGDEF"/>
    <property type="match status" value="1"/>
</dbReference>
<dbReference type="Pfam" id="PF08447">
    <property type="entry name" value="PAS_3"/>
    <property type="match status" value="1"/>
</dbReference>
<feature type="transmembrane region" description="Helical" evidence="1">
    <location>
        <begin position="365"/>
        <end position="385"/>
    </location>
</feature>
<dbReference type="InterPro" id="IPR001610">
    <property type="entry name" value="PAC"/>
</dbReference>
<dbReference type="SMART" id="SM00091">
    <property type="entry name" value="PAS"/>
    <property type="match status" value="4"/>
</dbReference>
<dbReference type="InterPro" id="IPR013767">
    <property type="entry name" value="PAS_fold"/>
</dbReference>
<dbReference type="Proteomes" id="UP001162780">
    <property type="component" value="Chromosome"/>
</dbReference>
<protein>
    <submittedName>
        <fullName evidence="6">EAL domain-containing protein</fullName>
    </submittedName>
</protein>
<dbReference type="SMART" id="SM00086">
    <property type="entry name" value="PAC"/>
    <property type="match status" value="3"/>
</dbReference>
<feature type="domain" description="PAS" evidence="2">
    <location>
        <begin position="359"/>
        <end position="405"/>
    </location>
</feature>
<dbReference type="InterPro" id="IPR035965">
    <property type="entry name" value="PAS-like_dom_sf"/>
</dbReference>
<dbReference type="Pfam" id="PF08448">
    <property type="entry name" value="PAS_4"/>
    <property type="match status" value="1"/>
</dbReference>
<dbReference type="Gene3D" id="3.30.70.270">
    <property type="match status" value="1"/>
</dbReference>
<dbReference type="Pfam" id="PF00990">
    <property type="entry name" value="GGDEF"/>
    <property type="match status" value="1"/>
</dbReference>
<feature type="domain" description="PAS" evidence="2">
    <location>
        <begin position="489"/>
        <end position="559"/>
    </location>
</feature>
<feature type="domain" description="PAC" evidence="3">
    <location>
        <begin position="687"/>
        <end position="740"/>
    </location>
</feature>
<dbReference type="Pfam" id="PF00563">
    <property type="entry name" value="EAL"/>
    <property type="match status" value="1"/>
</dbReference>
<reference evidence="6" key="1">
    <citation type="submission" date="2022-11" db="EMBL/GenBank/DDBJ databases">
        <title>Methylomonas rapida sp. nov., Carotenoid-Producing Obligate Methanotrophs with High Growth Characteristics and Biotechnological Potential.</title>
        <authorList>
            <person name="Tikhonova E.N."/>
            <person name="Suleimanov R.Z."/>
            <person name="Miroshnikov K."/>
            <person name="Oshkin I.Y."/>
            <person name="Belova S.E."/>
            <person name="Danilova O.V."/>
            <person name="Ashikhmin A."/>
            <person name="Konopkin A."/>
            <person name="But S.Y."/>
            <person name="Khmelenina V.N."/>
            <person name="Kuznetsov N."/>
            <person name="Pimenov N.V."/>
            <person name="Dedysh S.N."/>
        </authorList>
    </citation>
    <scope>NUCLEOTIDE SEQUENCE</scope>
    <source>
        <strain evidence="6">MP1</strain>
    </source>
</reference>
<evidence type="ECO:0000313" key="6">
    <source>
        <dbReference type="EMBL" id="WAR45823.1"/>
    </source>
</evidence>
<feature type="domain" description="PAC" evidence="3">
    <location>
        <begin position="436"/>
        <end position="488"/>
    </location>
</feature>
<dbReference type="EMBL" id="CP113517">
    <property type="protein sequence ID" value="WAR45823.1"/>
    <property type="molecule type" value="Genomic_DNA"/>
</dbReference>
<evidence type="ECO:0000256" key="1">
    <source>
        <dbReference type="SAM" id="Phobius"/>
    </source>
</evidence>
<accession>A0ABY7GMW7</accession>
<feature type="domain" description="PAC" evidence="3">
    <location>
        <begin position="563"/>
        <end position="615"/>
    </location>
</feature>
<sequence length="1416" mass="160107">MQHDRNAYPMMRGFLEYCLLFLLILFVQQPAWATDTLVWGVFAYRPKDVLQQRYQPLADYLSEHLNDTRIELRVLDMDEIDEQIAHGQLDFLFTTPGHYILLRLQNRLTGALATLISQESGHPTSSLGGVIIARSDNASIQTLADLKGRKIATPGTKFLGGYQTQAFELLENGIKLPMVAQWVEVGAHDNVVAEILAGRVDVGFVRTGLIEELTAEGKLDPALLRVINPLHFPDFPYLTSTRLYPEWAFVAMPHVDSQHIRKVAAALLQLEGDHSVARAAGIGGFAPPADYLPVENISRKLHLPPFDQAEEISWRDIWRQYQALILVVMASLLIIFFLLLLVARRNRSLAAANAEQRRERERTQYYLDSIQSMMLALDAHGHIMMINRYACDLLGYSEAELLGQSWFTRCLPQPEGGREFYPLFIRIMAGSKEKVYFMDNEILLRDGSRRMISWRNAYVADETGRITCCLSAGQDITERKQAEATLRASEERLRTILDNVDGLIYLKDAEGRYLFANRATRELFQADIDEIIGFSDEKFFEAPSTGLIRDNERCVLEHGESIQSDQMLTIRGNAETTIFQTTKLPLRDHQGHIYALCGISIDITQRKRAEAELLRSRDELAFAQRVAKVGSWTINLETKELEWSAETYRMFGIQAGQPVDLDLFASLIHPGDRDRVLNAWNKAEAGEAYEIEHRILVGDQVRWVRERAEFVRDDKGSIISALGIVLDITERKRADEKLQLAASVFSHAREGIFITTPNAEIVDVNRAFSEITGFNRDEVLGQNPRIFQSGLESGEFYQAMWAALLEEGYWFGEIKNRRKNGELYAELLTIIAVRDAKGCTQHYVAMFSDITLQKASQQQLELIAHYDPLTGLANRVLLADRLHHAMAQAKRRNLQIAVAYIDLDGFKAVNDGYGHHMGDQLLVQVSQRMKHALREGDTIARLGGDEFVAVLVDLTDNHVGIPLIQRLIDTTAEPTLINGVELSVSASAGISFYPQQEDIDPDQLMRQADQAMYQAKVAGKNRYHLFDPEIDRNERGRHEQLERIRQALEQQEFVLYFQPKVDLRRGKVFGVEALIRWQHPELGLLPPLRFLPMIENHSLGLRVGDWVLDTALLQLEAWSSQGIDLSISVNVSAQQLQQPDFVVRLEQRLAAHPDLPNERLELEVLETSALEDFARVSQVIAACARMGVSFALDDFGTGYSSLSYLKNLPAAVLKIDQSFVRDMLDDPEDLAILDGILGLVSAFRRRAIAEGVETHGHCKQLLQLGCDFAQGYYIARPMPANEIPRWLDNWQPDTSLSQIPVISGDRLTILFAIVEHRAWVRGIEDYLQGEGQPPPLLDYQSCRFGVWLSGTVARLLIPEDTVAPLISHLHRQAHGIATEIVELHSTGKTVEAKRRLTELYSVRDELISHLENLLSQ</sequence>
<dbReference type="InterPro" id="IPR013656">
    <property type="entry name" value="PAS_4"/>
</dbReference>
<dbReference type="SUPFAM" id="SSF141868">
    <property type="entry name" value="EAL domain-like"/>
    <property type="match status" value="1"/>
</dbReference>
<dbReference type="SUPFAM" id="SSF53850">
    <property type="entry name" value="Periplasmic binding protein-like II"/>
    <property type="match status" value="1"/>
</dbReference>
<dbReference type="SUPFAM" id="SSF55073">
    <property type="entry name" value="Nucleotide cyclase"/>
    <property type="match status" value="1"/>
</dbReference>
<dbReference type="PROSITE" id="PS50113">
    <property type="entry name" value="PAC"/>
    <property type="match status" value="4"/>
</dbReference>
<feature type="domain" description="EAL" evidence="4">
    <location>
        <begin position="1037"/>
        <end position="1291"/>
    </location>
</feature>
<feature type="transmembrane region" description="Helical" evidence="1">
    <location>
        <begin position="323"/>
        <end position="344"/>
    </location>
</feature>
<dbReference type="InterPro" id="IPR013655">
    <property type="entry name" value="PAS_fold_3"/>
</dbReference>
<dbReference type="Gene3D" id="3.30.450.20">
    <property type="entry name" value="PAS domain"/>
    <property type="match status" value="4"/>
</dbReference>
<dbReference type="CDD" id="cd00130">
    <property type="entry name" value="PAS"/>
    <property type="match status" value="3"/>
</dbReference>
<dbReference type="InterPro" id="IPR052155">
    <property type="entry name" value="Biofilm_reg_signaling"/>
</dbReference>
<dbReference type="CDD" id="cd01948">
    <property type="entry name" value="EAL"/>
    <property type="match status" value="1"/>
</dbReference>
<organism evidence="6 7">
    <name type="scientific">Methylomonas rapida</name>
    <dbReference type="NCBI Taxonomy" id="2963939"/>
    <lineage>
        <taxon>Bacteria</taxon>
        <taxon>Pseudomonadati</taxon>
        <taxon>Pseudomonadota</taxon>
        <taxon>Gammaproteobacteria</taxon>
        <taxon>Methylococcales</taxon>
        <taxon>Methylococcaceae</taxon>
        <taxon>Methylomonas</taxon>
    </lineage>
</organism>
<dbReference type="Gene3D" id="1.20.120.30">
    <property type="entry name" value="Aspartate receptor, ligand-binding domain"/>
    <property type="match status" value="1"/>
</dbReference>
<dbReference type="InterPro" id="IPR001633">
    <property type="entry name" value="EAL_dom"/>
</dbReference>
<dbReference type="InterPro" id="IPR000160">
    <property type="entry name" value="GGDEF_dom"/>
</dbReference>
<dbReference type="PROSITE" id="PS50112">
    <property type="entry name" value="PAS"/>
    <property type="match status" value="3"/>
</dbReference>
<dbReference type="PANTHER" id="PTHR44757:SF2">
    <property type="entry name" value="BIOFILM ARCHITECTURE MAINTENANCE PROTEIN MBAA"/>
    <property type="match status" value="1"/>
</dbReference>
<feature type="domain" description="PAC" evidence="3">
    <location>
        <begin position="810"/>
        <end position="862"/>
    </location>
</feature>
<dbReference type="CDD" id="cd01949">
    <property type="entry name" value="GGDEF"/>
    <property type="match status" value="1"/>
</dbReference>
<feature type="domain" description="GGDEF" evidence="5">
    <location>
        <begin position="894"/>
        <end position="1028"/>
    </location>
</feature>
<keyword evidence="1" id="KW-0472">Membrane</keyword>
<dbReference type="SMART" id="SM00267">
    <property type="entry name" value="GGDEF"/>
    <property type="match status" value="1"/>
</dbReference>
<dbReference type="Gene3D" id="3.40.190.10">
    <property type="entry name" value="Periplasmic binding protein-like II"/>
    <property type="match status" value="2"/>
</dbReference>
<dbReference type="SUPFAM" id="SSF55785">
    <property type="entry name" value="PYP-like sensor domain (PAS domain)"/>
    <property type="match status" value="4"/>
</dbReference>
<dbReference type="PROSITE" id="PS50887">
    <property type="entry name" value="GGDEF"/>
    <property type="match status" value="1"/>
</dbReference>
<dbReference type="Pfam" id="PF12974">
    <property type="entry name" value="Phosphonate-bd"/>
    <property type="match status" value="1"/>
</dbReference>
<dbReference type="InterPro" id="IPR000700">
    <property type="entry name" value="PAS-assoc_C"/>
</dbReference>
<dbReference type="Gene3D" id="2.10.70.100">
    <property type="match status" value="1"/>
</dbReference>
<dbReference type="InterPro" id="IPR043128">
    <property type="entry name" value="Rev_trsase/Diguanyl_cyclase"/>
</dbReference>
<dbReference type="PROSITE" id="PS50883">
    <property type="entry name" value="EAL"/>
    <property type="match status" value="1"/>
</dbReference>
<dbReference type="InterPro" id="IPR000014">
    <property type="entry name" value="PAS"/>
</dbReference>
<evidence type="ECO:0000259" key="2">
    <source>
        <dbReference type="PROSITE" id="PS50112"/>
    </source>
</evidence>
<dbReference type="Pfam" id="PF00989">
    <property type="entry name" value="PAS"/>
    <property type="match status" value="1"/>
</dbReference>
<keyword evidence="7" id="KW-1185">Reference proteome</keyword>
<evidence type="ECO:0000259" key="3">
    <source>
        <dbReference type="PROSITE" id="PS50113"/>
    </source>
</evidence>
<name>A0ABY7GMW7_9GAMM</name>
<dbReference type="InterPro" id="IPR029787">
    <property type="entry name" value="Nucleotide_cyclase"/>
</dbReference>
<keyword evidence="1" id="KW-0812">Transmembrane</keyword>
<proteinExistence type="predicted"/>
<evidence type="ECO:0000259" key="5">
    <source>
        <dbReference type="PROSITE" id="PS50887"/>
    </source>
</evidence>
<dbReference type="Pfam" id="PF13426">
    <property type="entry name" value="PAS_9"/>
    <property type="match status" value="1"/>
</dbReference>
<evidence type="ECO:0000313" key="7">
    <source>
        <dbReference type="Proteomes" id="UP001162780"/>
    </source>
</evidence>
<dbReference type="SMART" id="SM00052">
    <property type="entry name" value="EAL"/>
    <property type="match status" value="1"/>
</dbReference>
<feature type="domain" description="PAS" evidence="2">
    <location>
        <begin position="737"/>
        <end position="783"/>
    </location>
</feature>
<dbReference type="NCBIfam" id="TIGR00229">
    <property type="entry name" value="sensory_box"/>
    <property type="match status" value="4"/>
</dbReference>